<sequence>MAGKRRPRRDQGKPKWTSAATAPSREGWSVRNMMSELGAPATAWGGAPMDSRKKGSSLSGLKARWRRRKAGSSAVGRLPGTAGRAARKVRRERGECAAMESAWEDGR</sequence>
<protein>
    <submittedName>
        <fullName evidence="2">Uncharacterized protein</fullName>
    </submittedName>
</protein>
<reference evidence="2" key="1">
    <citation type="submission" date="2014-09" db="EMBL/GenBank/DDBJ databases">
        <authorList>
            <person name="Magalhaes I.L.F."/>
            <person name="Oliveira U."/>
            <person name="Santos F.R."/>
            <person name="Vidigal T.H.D.A."/>
            <person name="Brescovit A.D."/>
            <person name="Santos A.J."/>
        </authorList>
    </citation>
    <scope>NUCLEOTIDE SEQUENCE</scope>
    <source>
        <tissue evidence="2">Shoot tissue taken approximately 20 cm above the soil surface</tissue>
    </source>
</reference>
<name>A0A0A9FRB9_ARUDO</name>
<evidence type="ECO:0000313" key="2">
    <source>
        <dbReference type="EMBL" id="JAE15375.1"/>
    </source>
</evidence>
<reference evidence="2" key="2">
    <citation type="journal article" date="2015" name="Data Brief">
        <title>Shoot transcriptome of the giant reed, Arundo donax.</title>
        <authorList>
            <person name="Barrero R.A."/>
            <person name="Guerrero F.D."/>
            <person name="Moolhuijzen P."/>
            <person name="Goolsby J.A."/>
            <person name="Tidwell J."/>
            <person name="Bellgard S.E."/>
            <person name="Bellgard M.I."/>
        </authorList>
    </citation>
    <scope>NUCLEOTIDE SEQUENCE</scope>
    <source>
        <tissue evidence="2">Shoot tissue taken approximately 20 cm above the soil surface</tissue>
    </source>
</reference>
<dbReference type="EMBL" id="GBRH01182521">
    <property type="protein sequence ID" value="JAE15375.1"/>
    <property type="molecule type" value="Transcribed_RNA"/>
</dbReference>
<organism evidence="2">
    <name type="scientific">Arundo donax</name>
    <name type="common">Giant reed</name>
    <name type="synonym">Donax arundinaceus</name>
    <dbReference type="NCBI Taxonomy" id="35708"/>
    <lineage>
        <taxon>Eukaryota</taxon>
        <taxon>Viridiplantae</taxon>
        <taxon>Streptophyta</taxon>
        <taxon>Embryophyta</taxon>
        <taxon>Tracheophyta</taxon>
        <taxon>Spermatophyta</taxon>
        <taxon>Magnoliopsida</taxon>
        <taxon>Liliopsida</taxon>
        <taxon>Poales</taxon>
        <taxon>Poaceae</taxon>
        <taxon>PACMAD clade</taxon>
        <taxon>Arundinoideae</taxon>
        <taxon>Arundineae</taxon>
        <taxon>Arundo</taxon>
    </lineage>
</organism>
<dbReference type="AlphaFoldDB" id="A0A0A9FRB9"/>
<accession>A0A0A9FRB9</accession>
<proteinExistence type="predicted"/>
<feature type="region of interest" description="Disordered" evidence="1">
    <location>
        <begin position="1"/>
        <end position="107"/>
    </location>
</feature>
<evidence type="ECO:0000256" key="1">
    <source>
        <dbReference type="SAM" id="MobiDB-lite"/>
    </source>
</evidence>